<dbReference type="InterPro" id="IPR009003">
    <property type="entry name" value="Peptidase_S1_PA"/>
</dbReference>
<gene>
    <name evidence="2" type="ORF">BI308_20405</name>
</gene>
<dbReference type="AlphaFoldDB" id="A0A1L9QM29"/>
<sequence length="279" mass="30662">MLDDRPLTADRIQWHYGPLQPQLDDRPSWTTVPTAPVSSPKSPQEIRQIARAIAVKVIAGTSQGSGIILGREGETYQVVTNRHVLIASDTYEIQTSDGQVYAAIQVTTIDFRGNDLALLTFRSDRPYTVAFIAEVSAVVESEVFAAGFPLQSPPDAAEDGFVFNRGTLQWLLEQPLADGYQMGYDNDIRKGMSGGPLLNNRGEVIGINGMHAYPLWGNPYIYADGSQPNPFLQETLIALSWAIPIDLFQSLSNFEVLSQESGEVHPMPPVPPSHSQPVW</sequence>
<evidence type="ECO:0000313" key="2">
    <source>
        <dbReference type="EMBL" id="OJJ20756.1"/>
    </source>
</evidence>
<dbReference type="EMBL" id="MLAW01000046">
    <property type="protein sequence ID" value="OJJ20756.1"/>
    <property type="molecule type" value="Genomic_DNA"/>
</dbReference>
<evidence type="ECO:0000313" key="3">
    <source>
        <dbReference type="Proteomes" id="UP000183940"/>
    </source>
</evidence>
<dbReference type="InterPro" id="IPR043504">
    <property type="entry name" value="Peptidase_S1_PA_chymotrypsin"/>
</dbReference>
<protein>
    <recommendedName>
        <fullName evidence="4">Serine protease</fullName>
    </recommendedName>
</protein>
<comment type="caution">
    <text evidence="2">The sequence shown here is derived from an EMBL/GenBank/DDBJ whole genome shotgun (WGS) entry which is preliminary data.</text>
</comment>
<keyword evidence="3" id="KW-1185">Reference proteome</keyword>
<evidence type="ECO:0000256" key="1">
    <source>
        <dbReference type="SAM" id="MobiDB-lite"/>
    </source>
</evidence>
<feature type="compositionally biased region" description="Polar residues" evidence="1">
    <location>
        <begin position="28"/>
        <end position="42"/>
    </location>
</feature>
<accession>A0A1L9QM29</accession>
<reference evidence="2" key="1">
    <citation type="submission" date="2016-10" db="EMBL/GenBank/DDBJ databases">
        <title>CRISPR-Cas defence system in Roseofilum reptotaenium: evidence of a bacteriophage-cyanobacterium arms race in the coral black band disease.</title>
        <authorList>
            <person name="Buerger P."/>
            <person name="Wood-Charlson E.M."/>
            <person name="Weynberg K.D."/>
            <person name="Willis B."/>
            <person name="Van Oppen M.J."/>
        </authorList>
    </citation>
    <scope>NUCLEOTIDE SEQUENCE [LARGE SCALE GENOMIC DNA]</scope>
    <source>
        <strain evidence="2">AO1-A</strain>
    </source>
</reference>
<organism evidence="2 3">
    <name type="scientific">Roseofilum reptotaenium AO1-A</name>
    <dbReference type="NCBI Taxonomy" id="1925591"/>
    <lineage>
        <taxon>Bacteria</taxon>
        <taxon>Bacillati</taxon>
        <taxon>Cyanobacteriota</taxon>
        <taxon>Cyanophyceae</taxon>
        <taxon>Desertifilales</taxon>
        <taxon>Desertifilaceae</taxon>
        <taxon>Roseofilum</taxon>
    </lineage>
</organism>
<dbReference type="STRING" id="1925591.BI308_20405"/>
<dbReference type="Proteomes" id="UP000183940">
    <property type="component" value="Unassembled WGS sequence"/>
</dbReference>
<dbReference type="PANTHER" id="PTHR43019">
    <property type="entry name" value="SERINE ENDOPROTEASE DEGS"/>
    <property type="match status" value="1"/>
</dbReference>
<feature type="region of interest" description="Disordered" evidence="1">
    <location>
        <begin position="23"/>
        <end position="43"/>
    </location>
</feature>
<dbReference type="SUPFAM" id="SSF50494">
    <property type="entry name" value="Trypsin-like serine proteases"/>
    <property type="match status" value="1"/>
</dbReference>
<evidence type="ECO:0008006" key="4">
    <source>
        <dbReference type="Google" id="ProtNLM"/>
    </source>
</evidence>
<dbReference type="Gene3D" id="2.40.10.10">
    <property type="entry name" value="Trypsin-like serine proteases"/>
    <property type="match status" value="2"/>
</dbReference>
<name>A0A1L9QM29_9CYAN</name>
<dbReference type="Pfam" id="PF13365">
    <property type="entry name" value="Trypsin_2"/>
    <property type="match status" value="1"/>
</dbReference>
<proteinExistence type="predicted"/>